<feature type="transmembrane region" description="Helical" evidence="12">
    <location>
        <begin position="6"/>
        <end position="33"/>
    </location>
</feature>
<evidence type="ECO:0000256" key="12">
    <source>
        <dbReference type="SAM" id="Phobius"/>
    </source>
</evidence>
<evidence type="ECO:0000256" key="5">
    <source>
        <dbReference type="ARBA" id="ARBA00022617"/>
    </source>
</evidence>
<evidence type="ECO:0000256" key="1">
    <source>
        <dbReference type="ARBA" id="ARBA00004651"/>
    </source>
</evidence>
<keyword evidence="16" id="KW-1185">Reference proteome</keyword>
<reference evidence="13" key="1">
    <citation type="journal article" date="2014" name="Int. J. Syst. Evol. Microbiol.">
        <title>Complete genome of a new Firmicutes species belonging to the dominant human colonic microbiota ('Ruminococcus bicirculans') reveals two chromosomes and a selective capacity to utilize plant glucans.</title>
        <authorList>
            <consortium name="NISC Comparative Sequencing Program"/>
            <person name="Wegmann U."/>
            <person name="Louis P."/>
            <person name="Goesmann A."/>
            <person name="Henrissat B."/>
            <person name="Duncan S.H."/>
            <person name="Flint H.J."/>
        </authorList>
    </citation>
    <scope>NUCLEOTIDE SEQUENCE</scope>
    <source>
        <strain evidence="13">CGMCC 1.18437</strain>
    </source>
</reference>
<keyword evidence="3" id="KW-0813">Transport</keyword>
<name>A0A7W8KEE4_9DEIO</name>
<dbReference type="GO" id="GO:0016682">
    <property type="term" value="F:oxidoreductase activity, acting on diphenols and related substances as donors, oxygen as acceptor"/>
    <property type="evidence" value="ECO:0007669"/>
    <property type="project" value="TreeGrafter"/>
</dbReference>
<evidence type="ECO:0000256" key="4">
    <source>
        <dbReference type="ARBA" id="ARBA00022475"/>
    </source>
</evidence>
<dbReference type="GO" id="GO:0005886">
    <property type="term" value="C:plasma membrane"/>
    <property type="evidence" value="ECO:0007669"/>
    <property type="project" value="UniProtKB-SubCell"/>
</dbReference>
<dbReference type="GO" id="GO:0009055">
    <property type="term" value="F:electron transfer activity"/>
    <property type="evidence" value="ECO:0007669"/>
    <property type="project" value="TreeGrafter"/>
</dbReference>
<feature type="transmembrane region" description="Helical" evidence="12">
    <location>
        <begin position="157"/>
        <end position="184"/>
    </location>
</feature>
<dbReference type="InterPro" id="IPR003317">
    <property type="entry name" value="Cyt-d_oxidase_su2"/>
</dbReference>
<dbReference type="NCBIfam" id="TIGR00203">
    <property type="entry name" value="cydB"/>
    <property type="match status" value="1"/>
</dbReference>
<dbReference type="RefSeq" id="WP_184111449.1">
    <property type="nucleotide sequence ID" value="NZ_BNAJ01000004.1"/>
</dbReference>
<dbReference type="EMBL" id="JACHFK010000004">
    <property type="protein sequence ID" value="MBB5376662.1"/>
    <property type="molecule type" value="Genomic_DNA"/>
</dbReference>
<evidence type="ECO:0000313" key="13">
    <source>
        <dbReference type="EMBL" id="GHF42421.1"/>
    </source>
</evidence>
<dbReference type="GO" id="GO:0019646">
    <property type="term" value="P:aerobic electron transport chain"/>
    <property type="evidence" value="ECO:0007669"/>
    <property type="project" value="TreeGrafter"/>
</dbReference>
<dbReference type="EMBL" id="BNAJ01000004">
    <property type="protein sequence ID" value="GHF42421.1"/>
    <property type="molecule type" value="Genomic_DNA"/>
</dbReference>
<proteinExistence type="inferred from homology"/>
<evidence type="ECO:0000256" key="9">
    <source>
        <dbReference type="ARBA" id="ARBA00022989"/>
    </source>
</evidence>
<comment type="caution">
    <text evidence="14">The sequence shown here is derived from an EMBL/GenBank/DDBJ whole genome shotgun (WGS) entry which is preliminary data.</text>
</comment>
<evidence type="ECO:0000256" key="11">
    <source>
        <dbReference type="ARBA" id="ARBA00023136"/>
    </source>
</evidence>
<dbReference type="PANTHER" id="PTHR43141:SF5">
    <property type="entry name" value="CYTOCHROME BD-I UBIQUINOL OXIDASE SUBUNIT 2"/>
    <property type="match status" value="1"/>
</dbReference>
<evidence type="ECO:0000313" key="15">
    <source>
        <dbReference type="Proteomes" id="UP000539473"/>
    </source>
</evidence>
<comment type="similarity">
    <text evidence="2">Belongs to the cytochrome ubiquinol oxidase subunit 2 family.</text>
</comment>
<evidence type="ECO:0000256" key="3">
    <source>
        <dbReference type="ARBA" id="ARBA00022448"/>
    </source>
</evidence>
<feature type="transmembrane region" description="Helical" evidence="12">
    <location>
        <begin position="116"/>
        <end position="137"/>
    </location>
</feature>
<keyword evidence="11 12" id="KW-0472">Membrane</keyword>
<evidence type="ECO:0000256" key="10">
    <source>
        <dbReference type="ARBA" id="ARBA00023004"/>
    </source>
</evidence>
<evidence type="ECO:0000256" key="8">
    <source>
        <dbReference type="ARBA" id="ARBA00022982"/>
    </source>
</evidence>
<organism evidence="14 15">
    <name type="scientific">Deinococcus metalli</name>
    <dbReference type="NCBI Taxonomy" id="1141878"/>
    <lineage>
        <taxon>Bacteria</taxon>
        <taxon>Thermotogati</taxon>
        <taxon>Deinococcota</taxon>
        <taxon>Deinococci</taxon>
        <taxon>Deinococcales</taxon>
        <taxon>Deinococcaceae</taxon>
        <taxon>Deinococcus</taxon>
    </lineage>
</organism>
<feature type="transmembrane region" description="Helical" evidence="12">
    <location>
        <begin position="83"/>
        <end position="104"/>
    </location>
</feature>
<dbReference type="EC" id="1.10.3.-" evidence="14"/>
<feature type="transmembrane region" description="Helical" evidence="12">
    <location>
        <begin position="302"/>
        <end position="324"/>
    </location>
</feature>
<dbReference type="PANTHER" id="PTHR43141">
    <property type="entry name" value="CYTOCHROME BD2 SUBUNIT II"/>
    <property type="match status" value="1"/>
</dbReference>
<protein>
    <submittedName>
        <fullName evidence="13">Cytochrome c oxidase assembly protein</fullName>
    </submittedName>
    <submittedName>
        <fullName evidence="14">Cytochrome d ubiquinol oxidase subunit II</fullName>
        <ecNumber evidence="14">1.10.3.-</ecNumber>
    </submittedName>
</protein>
<reference evidence="16" key="2">
    <citation type="journal article" date="2019" name="Int. J. Syst. Evol. Microbiol.">
        <title>The Global Catalogue of Microorganisms (GCM) 10K type strain sequencing project: providing services to taxonomists for standard genome sequencing and annotation.</title>
        <authorList>
            <consortium name="The Broad Institute Genomics Platform"/>
            <consortium name="The Broad Institute Genome Sequencing Center for Infectious Disease"/>
            <person name="Wu L."/>
            <person name="Ma J."/>
        </authorList>
    </citation>
    <scope>NUCLEOTIDE SEQUENCE [LARGE SCALE GENOMIC DNA]</scope>
    <source>
        <strain evidence="16">CGMCC 1.18437</strain>
    </source>
</reference>
<evidence type="ECO:0000313" key="16">
    <source>
        <dbReference type="Proteomes" id="UP000619376"/>
    </source>
</evidence>
<keyword evidence="6 12" id="KW-0812">Transmembrane</keyword>
<gene>
    <name evidence="13" type="primary">cydB</name>
    <name evidence="13" type="ORF">GCM10017781_18390</name>
    <name evidence="14" type="ORF">HNQ07_002126</name>
</gene>
<sequence length="346" mass="38135">MTLDLPTVWFILTAAVFTIYFFLDGFDFGVGMLQPFLARNEAQRRALISTVGPFWAANEVWVILAASAIFAAFPLWYGALLSGLYPLFTLILLAMIGRGVAFEYRAEVDHVRWRTFWDVTAFITNVLPAFLWGVIMANLVRGLPLGVDAHLQGNPLVAFDVFSVLGGLATLSLFVLHGATFLLLRLDTGSVLYARARRAALSWGAVATVLVLSFVVMGFVRVNLFKTLGFAEWLFPAAAAVNLGLIWLALTLRRDGLAFTATALTIVFSTATIFVSLFPNVLPSTLNAQYTLTVQGSASEPYTLRLLSWVGVVFLPLIIAYQAWSYYVFRQRIRDQDEAIPGGAND</sequence>
<keyword evidence="8" id="KW-0249">Electron transport</keyword>
<keyword evidence="7" id="KW-0479">Metal-binding</keyword>
<dbReference type="PIRSF" id="PIRSF000267">
    <property type="entry name" value="Cyt_oxidse_sub2"/>
    <property type="match status" value="1"/>
</dbReference>
<comment type="subcellular location">
    <subcellularLocation>
        <location evidence="1">Cell membrane</location>
        <topology evidence="1">Multi-pass membrane protein</topology>
    </subcellularLocation>
</comment>
<dbReference type="AlphaFoldDB" id="A0A7W8KEE4"/>
<keyword evidence="5" id="KW-0349">Heme</keyword>
<reference evidence="13" key="4">
    <citation type="submission" date="2024-05" db="EMBL/GenBank/DDBJ databases">
        <authorList>
            <person name="Sun Q."/>
            <person name="Zhou Y."/>
        </authorList>
    </citation>
    <scope>NUCLEOTIDE SEQUENCE</scope>
    <source>
        <strain evidence="13">CGMCC 1.18437</strain>
    </source>
</reference>
<evidence type="ECO:0000256" key="6">
    <source>
        <dbReference type="ARBA" id="ARBA00022692"/>
    </source>
</evidence>
<dbReference type="GO" id="GO:0046872">
    <property type="term" value="F:metal ion binding"/>
    <property type="evidence" value="ECO:0007669"/>
    <property type="project" value="UniProtKB-KW"/>
</dbReference>
<feature type="transmembrane region" description="Helical" evidence="12">
    <location>
        <begin position="54"/>
        <end position="77"/>
    </location>
</feature>
<keyword evidence="4" id="KW-1003">Cell membrane</keyword>
<keyword evidence="9 12" id="KW-1133">Transmembrane helix</keyword>
<feature type="transmembrane region" description="Helical" evidence="12">
    <location>
        <begin position="200"/>
        <end position="221"/>
    </location>
</feature>
<keyword evidence="14" id="KW-0560">Oxidoreductase</keyword>
<keyword evidence="10" id="KW-0408">Iron</keyword>
<dbReference type="GO" id="GO:0070069">
    <property type="term" value="C:cytochrome complex"/>
    <property type="evidence" value="ECO:0007669"/>
    <property type="project" value="TreeGrafter"/>
</dbReference>
<evidence type="ECO:0000256" key="2">
    <source>
        <dbReference type="ARBA" id="ARBA00007543"/>
    </source>
</evidence>
<feature type="transmembrane region" description="Helical" evidence="12">
    <location>
        <begin position="257"/>
        <end position="282"/>
    </location>
</feature>
<dbReference type="Pfam" id="PF02322">
    <property type="entry name" value="Cyt_bd_oxida_II"/>
    <property type="match status" value="1"/>
</dbReference>
<dbReference type="Proteomes" id="UP000539473">
    <property type="component" value="Unassembled WGS sequence"/>
</dbReference>
<evidence type="ECO:0000256" key="7">
    <source>
        <dbReference type="ARBA" id="ARBA00022723"/>
    </source>
</evidence>
<dbReference type="Proteomes" id="UP000619376">
    <property type="component" value="Unassembled WGS sequence"/>
</dbReference>
<evidence type="ECO:0000313" key="14">
    <source>
        <dbReference type="EMBL" id="MBB5376662.1"/>
    </source>
</evidence>
<feature type="transmembrane region" description="Helical" evidence="12">
    <location>
        <begin position="233"/>
        <end position="250"/>
    </location>
</feature>
<accession>A0A7W8KEE4</accession>
<reference evidence="14 15" key="3">
    <citation type="submission" date="2020-08" db="EMBL/GenBank/DDBJ databases">
        <title>Genomic Encyclopedia of Type Strains, Phase IV (KMG-IV): sequencing the most valuable type-strain genomes for metagenomic binning, comparative biology and taxonomic classification.</title>
        <authorList>
            <person name="Goeker M."/>
        </authorList>
    </citation>
    <scope>NUCLEOTIDE SEQUENCE [LARGE SCALE GENOMIC DNA]</scope>
    <source>
        <strain evidence="14 15">DSM 27521</strain>
    </source>
</reference>